<dbReference type="GO" id="GO:0015035">
    <property type="term" value="F:protein-disulfide reductase activity"/>
    <property type="evidence" value="ECO:0007669"/>
    <property type="project" value="TreeGrafter"/>
</dbReference>
<evidence type="ECO:0000256" key="3">
    <source>
        <dbReference type="ARBA" id="ARBA00023284"/>
    </source>
</evidence>
<name>D5UWM7_TSUPD</name>
<dbReference type="InterPro" id="IPR011990">
    <property type="entry name" value="TPR-like_helical_dom_sf"/>
</dbReference>
<comment type="similarity">
    <text evidence="2">Belongs to the thioredoxin family.</text>
</comment>
<reference evidence="6 7" key="2">
    <citation type="journal article" date="2011" name="Stand. Genomic Sci.">
        <title>Complete genome sequence of Tsukamurella paurometabola type strain (no. 33).</title>
        <authorList>
            <person name="Munk A.C."/>
            <person name="Lapidus A."/>
            <person name="Lucas S."/>
            <person name="Nolan M."/>
            <person name="Tice H."/>
            <person name="Cheng J.F."/>
            <person name="Del Rio T.G."/>
            <person name="Goodwin L."/>
            <person name="Pitluck S."/>
            <person name="Liolios K."/>
            <person name="Huntemann M."/>
            <person name="Ivanova N."/>
            <person name="Mavromatis K."/>
            <person name="Mikhailova N."/>
            <person name="Pati A."/>
            <person name="Chen A."/>
            <person name="Palaniappan K."/>
            <person name="Tapia R."/>
            <person name="Han C."/>
            <person name="Land M."/>
            <person name="Hauser L."/>
            <person name="Chang Y.J."/>
            <person name="Jeffries C.D."/>
            <person name="Brettin T."/>
            <person name="Yasawong M."/>
            <person name="Brambilla E.M."/>
            <person name="Rohde M."/>
            <person name="Sikorski J."/>
            <person name="Goker M."/>
            <person name="Detter J.C."/>
            <person name="Woyke T."/>
            <person name="Bristow J."/>
            <person name="Eisen J.A."/>
            <person name="Markowitz V."/>
            <person name="Hugenholtz P."/>
            <person name="Kyrpides N.C."/>
            <person name="Klenk H.P."/>
        </authorList>
    </citation>
    <scope>NUCLEOTIDE SEQUENCE [LARGE SCALE GENOMIC DNA]</scope>
    <source>
        <strain evidence="7">ATCC 8368 / DSM 20162 / CCUG 35730 / CIP 100753 / JCM 10117 / KCTC 9821 / NBRC 16120 / NCIMB 702349 / NCTC 13040</strain>
    </source>
</reference>
<dbReference type="PANTHER" id="PTHR45663">
    <property type="entry name" value="GEO12009P1"/>
    <property type="match status" value="1"/>
</dbReference>
<gene>
    <name evidence="6" type="ordered locus">Tpau_1268</name>
</gene>
<feature type="domain" description="Thioredoxin" evidence="5">
    <location>
        <begin position="53"/>
        <end position="170"/>
    </location>
</feature>
<dbReference type="Gene3D" id="3.40.30.10">
    <property type="entry name" value="Glutaredoxin"/>
    <property type="match status" value="1"/>
</dbReference>
<evidence type="ECO:0000313" key="6">
    <source>
        <dbReference type="EMBL" id="ADG77899.1"/>
    </source>
</evidence>
<dbReference type="InterPro" id="IPR036249">
    <property type="entry name" value="Thioredoxin-like_sf"/>
</dbReference>
<dbReference type="InterPro" id="IPR013766">
    <property type="entry name" value="Thioredoxin_domain"/>
</dbReference>
<dbReference type="AlphaFoldDB" id="D5UWM7"/>
<proteinExistence type="inferred from homology"/>
<feature type="region of interest" description="Disordered" evidence="4">
    <location>
        <begin position="40"/>
        <end position="62"/>
    </location>
</feature>
<keyword evidence="3" id="KW-0676">Redox-active center</keyword>
<dbReference type="RefSeq" id="WP_013125937.1">
    <property type="nucleotide sequence ID" value="NC_014158.1"/>
</dbReference>
<dbReference type="CDD" id="cd02956">
    <property type="entry name" value="ybbN"/>
    <property type="match status" value="1"/>
</dbReference>
<dbReference type="EMBL" id="CP001966">
    <property type="protein sequence ID" value="ADG77899.1"/>
    <property type="molecule type" value="Genomic_DNA"/>
</dbReference>
<dbReference type="Pfam" id="PF14561">
    <property type="entry name" value="TPR_20"/>
    <property type="match status" value="1"/>
</dbReference>
<accession>D5UWM7</accession>
<evidence type="ECO:0000259" key="5">
    <source>
        <dbReference type="PROSITE" id="PS51352"/>
    </source>
</evidence>
<keyword evidence="7" id="KW-1185">Reference proteome</keyword>
<dbReference type="SUPFAM" id="SSF52833">
    <property type="entry name" value="Thioredoxin-like"/>
    <property type="match status" value="1"/>
</dbReference>
<dbReference type="PROSITE" id="PS51352">
    <property type="entry name" value="THIOREDOXIN_2"/>
    <property type="match status" value="1"/>
</dbReference>
<dbReference type="KEGG" id="tpr:Tpau_1268"/>
<dbReference type="GO" id="GO:0005737">
    <property type="term" value="C:cytoplasm"/>
    <property type="evidence" value="ECO:0007669"/>
    <property type="project" value="TreeGrafter"/>
</dbReference>
<reference evidence="7" key="1">
    <citation type="submission" date="2010-03" db="EMBL/GenBank/DDBJ databases">
        <title>The complete chromosome of Tsukamurella paurometabola DSM 20162.</title>
        <authorList>
            <consortium name="US DOE Joint Genome Institute (JGI-PGF)"/>
            <person name="Lucas S."/>
            <person name="Copeland A."/>
            <person name="Lapidus A."/>
            <person name="Glavina del Rio T."/>
            <person name="Dalin E."/>
            <person name="Tice H."/>
            <person name="Bruce D."/>
            <person name="Goodwin L."/>
            <person name="Pitluck S."/>
            <person name="Kyrpides N."/>
            <person name="Mavromatis K."/>
            <person name="Ivanova N."/>
            <person name="Mikhailova N."/>
            <person name="Munk A.C."/>
            <person name="Brettin T."/>
            <person name="Detter J.C."/>
            <person name="Tapia R."/>
            <person name="Han C."/>
            <person name="Larimer F."/>
            <person name="Land M."/>
            <person name="Hauser L."/>
            <person name="Markowitz V."/>
            <person name="Cheng J.-F."/>
            <person name="Hugenholtz P."/>
            <person name="Woyke T."/>
            <person name="Wu D."/>
            <person name="Jando M."/>
            <person name="Brambilla E."/>
            <person name="Klenk H.-P."/>
            <person name="Eisen J.A."/>
        </authorList>
    </citation>
    <scope>NUCLEOTIDE SEQUENCE [LARGE SCALE GENOMIC DNA]</scope>
    <source>
        <strain evidence="7">ATCC 8368 / DSM 20162 / CCUG 35730 / CIP 100753 / JCM 10117 / KCTC 9821 / NBRC 16120 / NCIMB 702349 / NCTC 13040</strain>
    </source>
</reference>
<dbReference type="GO" id="GO:0006950">
    <property type="term" value="P:response to stress"/>
    <property type="evidence" value="ECO:0007669"/>
    <property type="project" value="UniProtKB-ARBA"/>
</dbReference>
<sequence>MSTPRAPRGASRQDQERALRTAAAMSGAVDLSGLKARAEAKATQQARSAAGAEPDGAPAGGGAVLDVTDQTFPAEVIDASARQLVVVALTASYSEQSAAMTAVLAQLAAQDGGRWKFVRVDVDAAPGVAQAFGAQSVPMVIAVAGGRAVTAFAGAQPESAVRQWLDDVLAQIGPALGGAEDAPAEAASDPRREAAEQLAADGDYAGAQAAYEAILHADPGDAEAAAAVKQMGFFARATAAEPGAVARADADPKDVDAALAAADEELLTGAPQAAFARLISAIRITAGDQRAALRTRLLELFELFDPSDAMVLAARRDLAAALF</sequence>
<evidence type="ECO:0000256" key="4">
    <source>
        <dbReference type="SAM" id="MobiDB-lite"/>
    </source>
</evidence>
<organism evidence="6 7">
    <name type="scientific">Tsukamurella paurometabola (strain ATCC 8368 / DSM 20162 / CCUG 35730 / CIP 100753 / JCM 10117 / KCTC 9821 / NBRC 16120 / NCIMB 702349 / NCTC 13040)</name>
    <name type="common">Corynebacterium paurometabolum</name>
    <dbReference type="NCBI Taxonomy" id="521096"/>
    <lineage>
        <taxon>Bacteria</taxon>
        <taxon>Bacillati</taxon>
        <taxon>Actinomycetota</taxon>
        <taxon>Actinomycetes</taxon>
        <taxon>Mycobacteriales</taxon>
        <taxon>Tsukamurellaceae</taxon>
        <taxon>Tsukamurella</taxon>
    </lineage>
</organism>
<dbReference type="eggNOG" id="COG3118">
    <property type="taxonomic scope" value="Bacteria"/>
</dbReference>
<dbReference type="Gene3D" id="1.25.40.10">
    <property type="entry name" value="Tetratricopeptide repeat domain"/>
    <property type="match status" value="1"/>
</dbReference>
<dbReference type="Pfam" id="PF00085">
    <property type="entry name" value="Thioredoxin"/>
    <property type="match status" value="1"/>
</dbReference>
<dbReference type="STRING" id="521096.Tpau_1268"/>
<comment type="function">
    <text evidence="1">Participates in various redox reactions through the reversible oxidation of its active center dithiol to a disulfide and catalyzes dithiol-disulfide exchange reactions.</text>
</comment>
<dbReference type="Proteomes" id="UP000001213">
    <property type="component" value="Chromosome"/>
</dbReference>
<dbReference type="PANTHER" id="PTHR45663:SF11">
    <property type="entry name" value="GEO12009P1"/>
    <property type="match status" value="1"/>
</dbReference>
<evidence type="ECO:0000313" key="7">
    <source>
        <dbReference type="Proteomes" id="UP000001213"/>
    </source>
</evidence>
<evidence type="ECO:0000256" key="2">
    <source>
        <dbReference type="ARBA" id="ARBA00008987"/>
    </source>
</evidence>
<evidence type="ECO:0000256" key="1">
    <source>
        <dbReference type="ARBA" id="ARBA00003318"/>
    </source>
</evidence>
<dbReference type="HOGENOM" id="CLU_046120_0_1_11"/>
<protein>
    <submittedName>
        <fullName evidence="6">Thioredoxin domain protein</fullName>
    </submittedName>
</protein>